<dbReference type="OrthoDB" id="1925581at2759"/>
<dbReference type="InterPro" id="IPR004883">
    <property type="entry name" value="LOB"/>
</dbReference>
<dbReference type="Pfam" id="PF03195">
    <property type="entry name" value="LOB"/>
    <property type="match status" value="1"/>
</dbReference>
<evidence type="ECO:0000313" key="3">
    <source>
        <dbReference type="EMBL" id="KAJ8439943.1"/>
    </source>
</evidence>
<sequence length="386" mass="43146">MADVSQQISPFCTLIKLKRFDDYTLRTLQVILESKDGRLLPQLRSSLKELLRSESQIAIRRLADRPVGYVLTVLDFFVRAFAIVCDVESCLVLRYEALVMRDSNSIGHPDLRVSCSEWMKFAQDAFDNGFYSIASKACENALLLSDVKGNARSDDLLENEGFINKIQSLKDIATRLSATHAAQTPDARTKEFYELLNDLGLSGPSWESRSQSGAKTHWGLLKLLASEVQASDYMKQKNLCLKQSSVGNGAHYPASISYRNGIKQRNELRAHQRADAVSSLVYEVNARMRDPVHGRVGAISYLQSQVSQLRMQLAVAQAEILSVQMQQDSGALGLVHSHKETADEKCLSFVSNDITSNVQQYFNFDALAGNVVIEDPPNFTNDSLWR</sequence>
<comment type="caution">
    <text evidence="3">The sequence shown here is derived from an EMBL/GenBank/DDBJ whole genome shotgun (WGS) entry which is preliminary data.</text>
</comment>
<accession>A0A9Q1KAS7</accession>
<dbReference type="Proteomes" id="UP001153076">
    <property type="component" value="Unassembled WGS sequence"/>
</dbReference>
<organism evidence="3 4">
    <name type="scientific">Carnegiea gigantea</name>
    <dbReference type="NCBI Taxonomy" id="171969"/>
    <lineage>
        <taxon>Eukaryota</taxon>
        <taxon>Viridiplantae</taxon>
        <taxon>Streptophyta</taxon>
        <taxon>Embryophyta</taxon>
        <taxon>Tracheophyta</taxon>
        <taxon>Spermatophyta</taxon>
        <taxon>Magnoliopsida</taxon>
        <taxon>eudicotyledons</taxon>
        <taxon>Gunneridae</taxon>
        <taxon>Pentapetalae</taxon>
        <taxon>Caryophyllales</taxon>
        <taxon>Cactineae</taxon>
        <taxon>Cactaceae</taxon>
        <taxon>Cactoideae</taxon>
        <taxon>Echinocereeae</taxon>
        <taxon>Carnegiea</taxon>
    </lineage>
</organism>
<dbReference type="PANTHER" id="PTHR37176:SF1">
    <property type="entry name" value="PROTEIN DOUBLE-STRAND BREAK FORMATION"/>
    <property type="match status" value="1"/>
</dbReference>
<gene>
    <name evidence="3" type="ORF">Cgig2_004009</name>
</gene>
<dbReference type="AlphaFoldDB" id="A0A9Q1KAS7"/>
<evidence type="ECO:0000313" key="4">
    <source>
        <dbReference type="Proteomes" id="UP001153076"/>
    </source>
</evidence>
<keyword evidence="4" id="KW-1185">Reference proteome</keyword>
<name>A0A9Q1KAS7_9CARY</name>
<evidence type="ECO:0000259" key="2">
    <source>
        <dbReference type="Pfam" id="PF03195"/>
    </source>
</evidence>
<dbReference type="GO" id="GO:0042138">
    <property type="term" value="P:meiotic DNA double-strand break formation"/>
    <property type="evidence" value="ECO:0007669"/>
    <property type="project" value="InterPro"/>
</dbReference>
<reference evidence="3" key="1">
    <citation type="submission" date="2022-04" db="EMBL/GenBank/DDBJ databases">
        <title>Carnegiea gigantea Genome sequencing and assembly v2.</title>
        <authorList>
            <person name="Copetti D."/>
            <person name="Sanderson M.J."/>
            <person name="Burquez A."/>
            <person name="Wojciechowski M.F."/>
        </authorList>
    </citation>
    <scope>NUCLEOTIDE SEQUENCE</scope>
    <source>
        <strain evidence="3">SGP5-SGP5p</strain>
        <tissue evidence="3">Aerial part</tissue>
    </source>
</reference>
<dbReference type="InterPro" id="IPR044969">
    <property type="entry name" value="DFO"/>
</dbReference>
<dbReference type="EMBL" id="JAKOGI010000205">
    <property type="protein sequence ID" value="KAJ8439943.1"/>
    <property type="molecule type" value="Genomic_DNA"/>
</dbReference>
<comment type="similarity">
    <text evidence="1">Belongs to the LOB domain-containing protein family.</text>
</comment>
<protein>
    <recommendedName>
        <fullName evidence="2">LOB domain-containing protein</fullName>
    </recommendedName>
</protein>
<dbReference type="PANTHER" id="PTHR37176">
    <property type="entry name" value="F10K1.23"/>
    <property type="match status" value="1"/>
</dbReference>
<feature type="domain" description="LOB" evidence="2">
    <location>
        <begin position="263"/>
        <end position="317"/>
    </location>
</feature>
<evidence type="ECO:0000256" key="1">
    <source>
        <dbReference type="ARBA" id="ARBA00005474"/>
    </source>
</evidence>
<proteinExistence type="inferred from homology"/>